<keyword evidence="4" id="KW-1185">Reference proteome</keyword>
<proteinExistence type="predicted"/>
<sequence length="117" mass="13255">MASLKYFLLRTVLFVVPFALFMVLKIGVIFSAVFAVIIAFALNFLFFSRQRNAAAGEVREVFSGRKEVRSKKERYDAEEEDAIDDAQRAEDEGYEGRFDTAQRPEEDGPDGSTTDRS</sequence>
<feature type="region of interest" description="Disordered" evidence="1">
    <location>
        <begin position="65"/>
        <end position="117"/>
    </location>
</feature>
<keyword evidence="2" id="KW-1133">Transmembrane helix</keyword>
<dbReference type="RefSeq" id="WP_229230103.1">
    <property type="nucleotide sequence ID" value="NZ_AP024525.1"/>
</dbReference>
<feature type="transmembrane region" description="Helical" evidence="2">
    <location>
        <begin position="7"/>
        <end position="23"/>
    </location>
</feature>
<feature type="transmembrane region" description="Helical" evidence="2">
    <location>
        <begin position="29"/>
        <end position="47"/>
    </location>
</feature>
<evidence type="ECO:0008006" key="5">
    <source>
        <dbReference type="Google" id="ProtNLM"/>
    </source>
</evidence>
<evidence type="ECO:0000256" key="1">
    <source>
        <dbReference type="SAM" id="MobiDB-lite"/>
    </source>
</evidence>
<name>A0ABM7PYL5_SINCY</name>
<feature type="compositionally biased region" description="Basic and acidic residues" evidence="1">
    <location>
        <begin position="85"/>
        <end position="106"/>
    </location>
</feature>
<gene>
    <name evidence="3" type="ORF">SCMU_32380</name>
</gene>
<evidence type="ECO:0000313" key="3">
    <source>
        <dbReference type="EMBL" id="BCT77396.1"/>
    </source>
</evidence>
<protein>
    <recommendedName>
        <fullName evidence="5">DUF4229 domain-containing protein</fullName>
    </recommendedName>
</protein>
<evidence type="ECO:0000313" key="4">
    <source>
        <dbReference type="Proteomes" id="UP001319861"/>
    </source>
</evidence>
<dbReference type="Proteomes" id="UP001319861">
    <property type="component" value="Chromosome"/>
</dbReference>
<accession>A0ABM7PYL5</accession>
<dbReference type="Pfam" id="PF14012">
    <property type="entry name" value="DUF4229"/>
    <property type="match status" value="1"/>
</dbReference>
<keyword evidence="2" id="KW-0812">Transmembrane</keyword>
<organism evidence="3 4">
    <name type="scientific">Sinomonas cyclohexanicum</name>
    <name type="common">Corynebacterium cyclohexanicum</name>
    <dbReference type="NCBI Taxonomy" id="322009"/>
    <lineage>
        <taxon>Bacteria</taxon>
        <taxon>Bacillati</taxon>
        <taxon>Actinomycetota</taxon>
        <taxon>Actinomycetes</taxon>
        <taxon>Micrococcales</taxon>
        <taxon>Micrococcaceae</taxon>
        <taxon>Sinomonas</taxon>
    </lineage>
</organism>
<evidence type="ECO:0000256" key="2">
    <source>
        <dbReference type="SAM" id="Phobius"/>
    </source>
</evidence>
<keyword evidence="2" id="KW-0472">Membrane</keyword>
<dbReference type="InterPro" id="IPR025323">
    <property type="entry name" value="DUF4229"/>
</dbReference>
<dbReference type="EMBL" id="AP024525">
    <property type="protein sequence ID" value="BCT77396.1"/>
    <property type="molecule type" value="Genomic_DNA"/>
</dbReference>
<reference evidence="3 4" key="1">
    <citation type="journal article" date="2021" name="J. Biosci. Bioeng.">
        <title>Identification and characterization of a chc gene cluster responsible for the aromatization pathway of cyclohexanecarboxylate degradation in Sinomonas cyclohexanicum ATCC 51369.</title>
        <authorList>
            <person name="Yamamoto T."/>
            <person name="Hasegawa Y."/>
            <person name="Lau P.C.K."/>
            <person name="Iwaki H."/>
        </authorList>
    </citation>
    <scope>NUCLEOTIDE SEQUENCE [LARGE SCALE GENOMIC DNA]</scope>
    <source>
        <strain evidence="3 4">ATCC 51369</strain>
    </source>
</reference>